<feature type="domain" description="Dynamin stalk" evidence="1">
    <location>
        <begin position="4"/>
        <end position="170"/>
    </location>
</feature>
<proteinExistence type="predicted"/>
<evidence type="ECO:0000259" key="1">
    <source>
        <dbReference type="Pfam" id="PF01031"/>
    </source>
</evidence>
<dbReference type="AlphaFoldDB" id="A0A9N9EIR9"/>
<gene>
    <name evidence="2" type="ORF">AGERDE_LOCUS12570</name>
</gene>
<name>A0A9N9EIR9_9GLOM</name>
<comment type="caution">
    <text evidence="2">The sequence shown here is derived from an EMBL/GenBank/DDBJ whole genome shotgun (WGS) entry which is preliminary data.</text>
</comment>
<sequence>VRAKLDKLPDPITGNPQFELNCIVRNCASAIEKEVNGDKLNLWLEHCKIRRLDRISGSGKSEFNLDLGKTEPLKEITEADIQCKINDTRGRQLPGFISYSVVSESIKDFQEKWKNSAFHCLSNTHGIMSKAVEESIEARFDRCPLLVGLMKHNAIKWLEECKKETLGRLKFNMLMESFDPFTMDEGSMFEGKNAYLAALQEAIRKDNHLIISNLSLR</sequence>
<dbReference type="Gene3D" id="1.20.120.1240">
    <property type="entry name" value="Dynamin, middle domain"/>
    <property type="match status" value="1"/>
</dbReference>
<keyword evidence="3" id="KW-1185">Reference proteome</keyword>
<evidence type="ECO:0000313" key="3">
    <source>
        <dbReference type="Proteomes" id="UP000789831"/>
    </source>
</evidence>
<reference evidence="2" key="1">
    <citation type="submission" date="2021-06" db="EMBL/GenBank/DDBJ databases">
        <authorList>
            <person name="Kallberg Y."/>
            <person name="Tangrot J."/>
            <person name="Rosling A."/>
        </authorList>
    </citation>
    <scope>NUCLEOTIDE SEQUENCE</scope>
    <source>
        <strain evidence="2">MT106</strain>
    </source>
</reference>
<dbReference type="OrthoDB" id="5061070at2759"/>
<dbReference type="Proteomes" id="UP000789831">
    <property type="component" value="Unassembled WGS sequence"/>
</dbReference>
<organism evidence="2 3">
    <name type="scientific">Ambispora gerdemannii</name>
    <dbReference type="NCBI Taxonomy" id="144530"/>
    <lineage>
        <taxon>Eukaryota</taxon>
        <taxon>Fungi</taxon>
        <taxon>Fungi incertae sedis</taxon>
        <taxon>Mucoromycota</taxon>
        <taxon>Glomeromycotina</taxon>
        <taxon>Glomeromycetes</taxon>
        <taxon>Archaeosporales</taxon>
        <taxon>Ambisporaceae</taxon>
        <taxon>Ambispora</taxon>
    </lineage>
</organism>
<protein>
    <submittedName>
        <fullName evidence="2">4223_t:CDS:1</fullName>
    </submittedName>
</protein>
<accession>A0A9N9EIR9</accession>
<feature type="non-terminal residue" evidence="2">
    <location>
        <position position="217"/>
    </location>
</feature>
<dbReference type="InterPro" id="IPR000375">
    <property type="entry name" value="Dynamin_stalk"/>
</dbReference>
<dbReference type="EMBL" id="CAJVPL010009562">
    <property type="protein sequence ID" value="CAG8678620.1"/>
    <property type="molecule type" value="Genomic_DNA"/>
</dbReference>
<dbReference type="Pfam" id="PF01031">
    <property type="entry name" value="Dynamin_M"/>
    <property type="match status" value="1"/>
</dbReference>
<evidence type="ECO:0000313" key="2">
    <source>
        <dbReference type="EMBL" id="CAG8678620.1"/>
    </source>
</evidence>